<comment type="caution">
    <text evidence="1">The sequence shown here is derived from an EMBL/GenBank/DDBJ whole genome shotgun (WGS) entry which is preliminary data.</text>
</comment>
<gene>
    <name evidence="1" type="ORF">H0E82_14510</name>
</gene>
<evidence type="ECO:0000313" key="1">
    <source>
        <dbReference type="EMBL" id="NYZ63957.1"/>
    </source>
</evidence>
<organism evidence="1 2">
    <name type="scientific">Luteimonas deserti</name>
    <dbReference type="NCBI Taxonomy" id="2752306"/>
    <lineage>
        <taxon>Bacteria</taxon>
        <taxon>Pseudomonadati</taxon>
        <taxon>Pseudomonadota</taxon>
        <taxon>Gammaproteobacteria</taxon>
        <taxon>Lysobacterales</taxon>
        <taxon>Lysobacteraceae</taxon>
        <taxon>Luteimonas</taxon>
    </lineage>
</organism>
<dbReference type="RefSeq" id="WP_180546144.1">
    <property type="nucleotide sequence ID" value="NZ_JACCJZ010000020.1"/>
</dbReference>
<evidence type="ECO:0008006" key="3">
    <source>
        <dbReference type="Google" id="ProtNLM"/>
    </source>
</evidence>
<dbReference type="AlphaFoldDB" id="A0A7Z0QSB0"/>
<protein>
    <recommendedName>
        <fullName evidence="3">DUF2007 domain-containing protein</fullName>
    </recommendedName>
</protein>
<evidence type="ECO:0000313" key="2">
    <source>
        <dbReference type="Proteomes" id="UP000589896"/>
    </source>
</evidence>
<dbReference type="EMBL" id="JACCJZ010000020">
    <property type="protein sequence ID" value="NYZ63957.1"/>
    <property type="molecule type" value="Genomic_DNA"/>
</dbReference>
<keyword evidence="2" id="KW-1185">Reference proteome</keyword>
<proteinExistence type="predicted"/>
<reference evidence="1 2" key="1">
    <citation type="submission" date="2020-07" db="EMBL/GenBank/DDBJ databases">
        <title>isolation of Luteimonas sp. SJ-16.</title>
        <authorList>
            <person name="Huang X.-X."/>
            <person name="Xu L."/>
            <person name="Sun J.-Q."/>
        </authorList>
    </citation>
    <scope>NUCLEOTIDE SEQUENCE [LARGE SCALE GENOMIC DNA]</scope>
    <source>
        <strain evidence="1 2">SJ-16</strain>
    </source>
</reference>
<name>A0A7Z0QSB0_9GAMM</name>
<sequence length="277" mass="29332">MRQVFTSPRLENVERVAELLRAESIEVRITNGRSYKGQRRANFSYREDSGAPRPAVWVIRAEDQTRARELLRGAGLLQNQPSTRRYLGQDDLVFASERAETPRRGMSRASKVRYTLLGGAALVIALSWMSRPDTAARVAATSSGPTPAPAPRVEAAPPTVEASVNRIPVPRALAEAVLLAELADLDGPACIRIDGAAPDAALLGRLQADAPGVVASPACGGESDPGTASIEVANYRTDGSGVGTVDVTTGAPATVDRTTRTLDVARTGRDWRIGPAG</sequence>
<dbReference type="Proteomes" id="UP000589896">
    <property type="component" value="Unassembled WGS sequence"/>
</dbReference>
<accession>A0A7Z0QSB0</accession>